<gene>
    <name evidence="3" type="ORF">J0H12_06135</name>
</gene>
<dbReference type="AlphaFoldDB" id="A0A8J7TV86"/>
<dbReference type="PANTHER" id="PTHR46268">
    <property type="entry name" value="STRESS RESPONSE PROTEIN NHAX"/>
    <property type="match status" value="1"/>
</dbReference>
<dbReference type="Pfam" id="PF00582">
    <property type="entry name" value="Usp"/>
    <property type="match status" value="2"/>
</dbReference>
<name>A0A8J7TV86_9PROT</name>
<feature type="domain" description="UspA" evidence="2">
    <location>
        <begin position="156"/>
        <end position="275"/>
    </location>
</feature>
<organism evidence="3 4">
    <name type="scientific">Candidatus Paracaedimonas acanthamoebae</name>
    <dbReference type="NCBI Taxonomy" id="244581"/>
    <lineage>
        <taxon>Bacteria</taxon>
        <taxon>Pseudomonadati</taxon>
        <taxon>Pseudomonadota</taxon>
        <taxon>Alphaproteobacteria</taxon>
        <taxon>Holosporales</taxon>
        <taxon>Caedimonadaceae</taxon>
        <taxon>Candidatus Paracaedimonas</taxon>
    </lineage>
</organism>
<feature type="domain" description="UspA" evidence="2">
    <location>
        <begin position="1"/>
        <end position="118"/>
    </location>
</feature>
<evidence type="ECO:0000313" key="4">
    <source>
        <dbReference type="Proteomes" id="UP000664414"/>
    </source>
</evidence>
<dbReference type="EMBL" id="JAFKGL010000025">
    <property type="protein sequence ID" value="MBN9413481.1"/>
    <property type="molecule type" value="Genomic_DNA"/>
</dbReference>
<evidence type="ECO:0000259" key="2">
    <source>
        <dbReference type="Pfam" id="PF00582"/>
    </source>
</evidence>
<protein>
    <submittedName>
        <fullName evidence="3">Universal stress protein</fullName>
    </submittedName>
</protein>
<dbReference type="PRINTS" id="PR01438">
    <property type="entry name" value="UNVRSLSTRESS"/>
</dbReference>
<accession>A0A8J7TV86</accession>
<evidence type="ECO:0000313" key="3">
    <source>
        <dbReference type="EMBL" id="MBN9413481.1"/>
    </source>
</evidence>
<dbReference type="Proteomes" id="UP000664414">
    <property type="component" value="Unassembled WGS sequence"/>
</dbReference>
<dbReference type="Gene3D" id="3.40.50.12370">
    <property type="match status" value="1"/>
</dbReference>
<sequence>MIKKIILALDGSKPSLNARDYAIKLAKEHKALLTAIAVLDTPWLTAAQPEPLGGSAFKIYRDEVVIKEAEGHLHELLAQFKLKAEQEDIKAEAYEYEGFPVSEIERASYEGDIIILGKTTDFHFSLEQDNDLTVRHIARDNPRPIIIVPENFKEGKRVIIAYDGSVHASKALHMFLLLGLAKGNEVHVVTVKPTPEQAQETLNQAINLSNLYDVKLKPHVVISDDNPAPHILELISQINPSLIVMGAFSHNILSETLFGSCTKTLMNKTEVPLFINH</sequence>
<dbReference type="InterPro" id="IPR006015">
    <property type="entry name" value="Universal_stress_UspA"/>
</dbReference>
<dbReference type="CDD" id="cd00293">
    <property type="entry name" value="USP-like"/>
    <property type="match status" value="2"/>
</dbReference>
<comment type="caution">
    <text evidence="3">The sequence shown here is derived from an EMBL/GenBank/DDBJ whole genome shotgun (WGS) entry which is preliminary data.</text>
</comment>
<proteinExistence type="inferred from homology"/>
<evidence type="ECO:0000256" key="1">
    <source>
        <dbReference type="ARBA" id="ARBA00008791"/>
    </source>
</evidence>
<dbReference type="PANTHER" id="PTHR46268:SF6">
    <property type="entry name" value="UNIVERSAL STRESS PROTEIN UP12"/>
    <property type="match status" value="1"/>
</dbReference>
<comment type="similarity">
    <text evidence="1">Belongs to the universal stress protein A family.</text>
</comment>
<dbReference type="SUPFAM" id="SSF52402">
    <property type="entry name" value="Adenine nucleotide alpha hydrolases-like"/>
    <property type="match status" value="2"/>
</dbReference>
<dbReference type="InterPro" id="IPR006016">
    <property type="entry name" value="UspA"/>
</dbReference>
<reference evidence="3" key="1">
    <citation type="submission" date="2021-02" db="EMBL/GenBank/DDBJ databases">
        <title>Thiocyanate and organic carbon inputs drive convergent selection for specific autotrophic Afipia and Thiobacillus strains within complex microbiomes.</title>
        <authorList>
            <person name="Huddy R.J."/>
            <person name="Sachdeva R."/>
            <person name="Kadzinga F."/>
            <person name="Kantor R.S."/>
            <person name="Harrison S.T.L."/>
            <person name="Banfield J.F."/>
        </authorList>
    </citation>
    <scope>NUCLEOTIDE SEQUENCE</scope>
    <source>
        <strain evidence="3">SCN18_10_11_15_R4_P_38_20</strain>
    </source>
</reference>